<dbReference type="InterPro" id="IPR019897">
    <property type="entry name" value="RidA_CS"/>
</dbReference>
<keyword evidence="2" id="KW-0378">Hydrolase</keyword>
<dbReference type="PROSITE" id="PS01094">
    <property type="entry name" value="UPF0076"/>
    <property type="match status" value="1"/>
</dbReference>
<comment type="caution">
    <text evidence="2">The sequence shown here is derived from an EMBL/GenBank/DDBJ whole genome shotgun (WGS) entry which is preliminary data.</text>
</comment>
<comment type="similarity">
    <text evidence="1">Belongs to the RutC family.</text>
</comment>
<sequence length="127" mass="13959">MERREIICDSIAKSANPLSQGIKFGNLLFLSGQLGRNPDTGKLETGAYEQTRRVLSNLRELLKTEDLSMDDVLKTTIFIVDISKVAEMNRAYNEFFSAPFPARSCVEVSTLGGGAEVEIELIAGKAM</sequence>
<dbReference type="PANTHER" id="PTHR11803:SF58">
    <property type="entry name" value="PROTEIN HMF1-RELATED"/>
    <property type="match status" value="1"/>
</dbReference>
<gene>
    <name evidence="2" type="primary">ridA_1</name>
    <name evidence="2" type="ORF">SDC9_16256</name>
</gene>
<dbReference type="InterPro" id="IPR006175">
    <property type="entry name" value="YjgF/YER057c/UK114"/>
</dbReference>
<dbReference type="NCBIfam" id="TIGR00004">
    <property type="entry name" value="Rid family detoxifying hydrolase"/>
    <property type="match status" value="1"/>
</dbReference>
<reference evidence="2" key="1">
    <citation type="submission" date="2019-08" db="EMBL/GenBank/DDBJ databases">
        <authorList>
            <person name="Kucharzyk K."/>
            <person name="Murdoch R.W."/>
            <person name="Higgins S."/>
            <person name="Loffler F."/>
        </authorList>
    </citation>
    <scope>NUCLEOTIDE SEQUENCE</scope>
</reference>
<dbReference type="FunFam" id="3.30.1330.40:FF:000001">
    <property type="entry name" value="L-PSP family endoribonuclease"/>
    <property type="match status" value="1"/>
</dbReference>
<dbReference type="EC" id="3.5.99.10" evidence="2"/>
<evidence type="ECO:0000313" key="2">
    <source>
        <dbReference type="EMBL" id="MPL70500.1"/>
    </source>
</evidence>
<dbReference type="AlphaFoldDB" id="A0A644TUD9"/>
<proteinExistence type="inferred from homology"/>
<dbReference type="CDD" id="cd00448">
    <property type="entry name" value="YjgF_YER057c_UK114_family"/>
    <property type="match status" value="1"/>
</dbReference>
<dbReference type="GO" id="GO:0005829">
    <property type="term" value="C:cytosol"/>
    <property type="evidence" value="ECO:0007669"/>
    <property type="project" value="TreeGrafter"/>
</dbReference>
<dbReference type="GO" id="GO:0120241">
    <property type="term" value="F:2-iminobutanoate/2-iminopropanoate deaminase"/>
    <property type="evidence" value="ECO:0007669"/>
    <property type="project" value="UniProtKB-EC"/>
</dbReference>
<name>A0A644TUD9_9ZZZZ</name>
<dbReference type="Pfam" id="PF01042">
    <property type="entry name" value="Ribonuc_L-PSP"/>
    <property type="match status" value="1"/>
</dbReference>
<evidence type="ECO:0000256" key="1">
    <source>
        <dbReference type="ARBA" id="ARBA00010552"/>
    </source>
</evidence>
<dbReference type="SUPFAM" id="SSF55298">
    <property type="entry name" value="YjgF-like"/>
    <property type="match status" value="1"/>
</dbReference>
<dbReference type="InterPro" id="IPR006056">
    <property type="entry name" value="RidA"/>
</dbReference>
<protein>
    <submittedName>
        <fullName evidence="2">2-iminobutanoate/2-iminopropanoate deaminase</fullName>
        <ecNumber evidence="2">3.5.99.10</ecNumber>
    </submittedName>
</protein>
<dbReference type="InterPro" id="IPR035959">
    <property type="entry name" value="RutC-like_sf"/>
</dbReference>
<organism evidence="2">
    <name type="scientific">bioreactor metagenome</name>
    <dbReference type="NCBI Taxonomy" id="1076179"/>
    <lineage>
        <taxon>unclassified sequences</taxon>
        <taxon>metagenomes</taxon>
        <taxon>ecological metagenomes</taxon>
    </lineage>
</organism>
<dbReference type="PANTHER" id="PTHR11803">
    <property type="entry name" value="2-IMINOBUTANOATE/2-IMINOPROPANOATE DEAMINASE RIDA"/>
    <property type="match status" value="1"/>
</dbReference>
<dbReference type="Gene3D" id="3.30.1330.40">
    <property type="entry name" value="RutC-like"/>
    <property type="match status" value="1"/>
</dbReference>
<accession>A0A644TUD9</accession>
<dbReference type="EMBL" id="VSSQ01000053">
    <property type="protein sequence ID" value="MPL70500.1"/>
    <property type="molecule type" value="Genomic_DNA"/>
</dbReference>